<feature type="transmembrane region" description="Helical" evidence="1">
    <location>
        <begin position="47"/>
        <end position="72"/>
    </location>
</feature>
<dbReference type="EMBL" id="QWGB01000005">
    <property type="protein sequence ID" value="RIJ24588.1"/>
    <property type="molecule type" value="Genomic_DNA"/>
</dbReference>
<organism evidence="2 3">
    <name type="scientific">Henriciella barbarensis</name>
    <dbReference type="NCBI Taxonomy" id="86342"/>
    <lineage>
        <taxon>Bacteria</taxon>
        <taxon>Pseudomonadati</taxon>
        <taxon>Pseudomonadota</taxon>
        <taxon>Alphaproteobacteria</taxon>
        <taxon>Hyphomonadales</taxon>
        <taxon>Hyphomonadaceae</taxon>
        <taxon>Henriciella</taxon>
    </lineage>
</organism>
<sequence length="87" mass="9595">MNRVIIFTVGLAIAMIAWPQVQSHHLRNELLQLAWCSSTGQAPGTSSLFGMHCVWCPVFVSGVAVMVISPFLQHARTLAHRLARVMP</sequence>
<gene>
    <name evidence="2" type="ORF">D1224_10280</name>
</gene>
<name>A0A399R094_9PROT</name>
<reference evidence="2 3" key="1">
    <citation type="submission" date="2018-08" db="EMBL/GenBank/DDBJ databases">
        <title>Henriciella mobilis sp. nov., isolated from seawater.</title>
        <authorList>
            <person name="Cheng H."/>
            <person name="Wu Y.-H."/>
            <person name="Xu X.-W."/>
            <person name="Guo L.-L."/>
        </authorList>
    </citation>
    <scope>NUCLEOTIDE SEQUENCE [LARGE SCALE GENOMIC DNA]</scope>
    <source>
        <strain evidence="2 3">CCUG66934</strain>
    </source>
</reference>
<evidence type="ECO:0000313" key="2">
    <source>
        <dbReference type="EMBL" id="RIJ24588.1"/>
    </source>
</evidence>
<dbReference type="AlphaFoldDB" id="A0A399R094"/>
<accession>A0A399R094</accession>
<keyword evidence="1" id="KW-0472">Membrane</keyword>
<keyword evidence="1" id="KW-1133">Transmembrane helix</keyword>
<dbReference type="OrthoDB" id="7632657at2"/>
<proteinExistence type="predicted"/>
<evidence type="ECO:0000256" key="1">
    <source>
        <dbReference type="SAM" id="Phobius"/>
    </source>
</evidence>
<comment type="caution">
    <text evidence="2">The sequence shown here is derived from an EMBL/GenBank/DDBJ whole genome shotgun (WGS) entry which is preliminary data.</text>
</comment>
<keyword evidence="1" id="KW-0812">Transmembrane</keyword>
<dbReference type="Proteomes" id="UP000265431">
    <property type="component" value="Unassembled WGS sequence"/>
</dbReference>
<evidence type="ECO:0000313" key="3">
    <source>
        <dbReference type="Proteomes" id="UP000265431"/>
    </source>
</evidence>
<dbReference type="RefSeq" id="WP_119379777.1">
    <property type="nucleotide sequence ID" value="NZ_QWGB01000005.1"/>
</dbReference>
<keyword evidence="3" id="KW-1185">Reference proteome</keyword>
<protein>
    <submittedName>
        <fullName evidence="2">Uncharacterized protein</fullName>
    </submittedName>
</protein>